<dbReference type="RefSeq" id="WP_145895019.1">
    <property type="nucleotide sequence ID" value="NZ_VOBQ01000017.1"/>
</dbReference>
<keyword evidence="5" id="KW-0067">ATP-binding</keyword>
<evidence type="ECO:0000256" key="2">
    <source>
        <dbReference type="ARBA" id="ARBA00006611"/>
    </source>
</evidence>
<keyword evidence="4" id="KW-0547">Nucleotide-binding</keyword>
<dbReference type="AlphaFoldDB" id="A0A562ZKE8"/>
<dbReference type="SUPFAM" id="SSF52540">
    <property type="entry name" value="P-loop containing nucleoside triphosphate hydrolases"/>
    <property type="match status" value="1"/>
</dbReference>
<feature type="domain" description="Bacterial type II secretion system protein E" evidence="6">
    <location>
        <begin position="397"/>
        <end position="411"/>
    </location>
</feature>
<sequence length="579" mass="62603">MAAVDPAAAEASSVALPGLGRALVSAGKLGQKSADEIYRKAQANRTSFIAELTGSGAVSASDLAHTMSSAFGAPLLDLDAIDIQRLPRNLLDNKICVAYRVVVLSKRNNRLIVATADPSDQQAADKIKFATQMGVDWVIAEYDKLTKMVEANATTATEAMDSIIGEDFEFDESTMDGAVVDEDDKGATSDVEDAPVVKFLHKMLLDAIGARASDLHFEPYEHTYRVRFRVDGELREIASPPVAIKDKLASRVKVISRMDISEKRVPQDGRMKLKVGPDRVIDFRVSTLPTLFGEKIVIRILDPAAAKVGIEALGYEPEDKKRLLDAIGRPYGMVLVTGPTGSGKTVSLYTCLNLLNKPGINISTAEDPAEINLPGVNQVNVNDKAGLTFAVALKSFLRQDPDIIMVGEIRDLETADIAIKAAQTGHLVMSTLHTNDAPTTLTRMRNMGIAPFNIASSVILITAQRLARRLCPNCKQPADIPYENLIDAGFTEEDVDGSWTPYHPVGCSACNNGYKGRVGIYQVMPISEDMQRIILADGSAIDIAEQSLKEGVRSLRQAGLQKVKQGLTSLEEVLAVTNE</sequence>
<evidence type="ECO:0000259" key="6">
    <source>
        <dbReference type="PROSITE" id="PS00662"/>
    </source>
</evidence>
<dbReference type="PROSITE" id="PS00662">
    <property type="entry name" value="T2SP_E"/>
    <property type="match status" value="1"/>
</dbReference>
<dbReference type="InterPro" id="IPR027417">
    <property type="entry name" value="P-loop_NTPase"/>
</dbReference>
<evidence type="ECO:0000313" key="8">
    <source>
        <dbReference type="Proteomes" id="UP000318199"/>
    </source>
</evidence>
<dbReference type="EMBL" id="VOBQ01000017">
    <property type="protein sequence ID" value="TWO68867.1"/>
    <property type="molecule type" value="Genomic_DNA"/>
</dbReference>
<evidence type="ECO:0000313" key="7">
    <source>
        <dbReference type="EMBL" id="TWO68867.1"/>
    </source>
</evidence>
<organism evidence="7 8">
    <name type="scientific">Caenimonas sedimenti</name>
    <dbReference type="NCBI Taxonomy" id="2596921"/>
    <lineage>
        <taxon>Bacteria</taxon>
        <taxon>Pseudomonadati</taxon>
        <taxon>Pseudomonadota</taxon>
        <taxon>Betaproteobacteria</taxon>
        <taxon>Burkholderiales</taxon>
        <taxon>Comamonadaceae</taxon>
        <taxon>Caenimonas</taxon>
    </lineage>
</organism>
<evidence type="ECO:0000256" key="4">
    <source>
        <dbReference type="ARBA" id="ARBA00022741"/>
    </source>
</evidence>
<dbReference type="GO" id="GO:0005886">
    <property type="term" value="C:plasma membrane"/>
    <property type="evidence" value="ECO:0007669"/>
    <property type="project" value="TreeGrafter"/>
</dbReference>
<dbReference type="PANTHER" id="PTHR30258:SF1">
    <property type="entry name" value="PROTEIN TRANSPORT PROTEIN HOFB HOMOLOG"/>
    <property type="match status" value="1"/>
</dbReference>
<dbReference type="Pfam" id="PF05157">
    <property type="entry name" value="MshEN"/>
    <property type="match status" value="1"/>
</dbReference>
<dbReference type="Gene3D" id="3.30.300.160">
    <property type="entry name" value="Type II secretion system, protein E, N-terminal domain"/>
    <property type="match status" value="1"/>
</dbReference>
<dbReference type="SUPFAM" id="SSF160246">
    <property type="entry name" value="EspE N-terminal domain-like"/>
    <property type="match status" value="1"/>
</dbReference>
<dbReference type="NCBIfam" id="TIGR02538">
    <property type="entry name" value="type_IV_pilB"/>
    <property type="match status" value="1"/>
</dbReference>
<dbReference type="InterPro" id="IPR007831">
    <property type="entry name" value="T2SS_GspE_N"/>
</dbReference>
<proteinExistence type="inferred from homology"/>
<protein>
    <submittedName>
        <fullName evidence="7">Type IV-A pilus assembly ATPase PilB</fullName>
    </submittedName>
</protein>
<dbReference type="Gene3D" id="3.40.50.300">
    <property type="entry name" value="P-loop containing nucleotide triphosphate hydrolases"/>
    <property type="match status" value="1"/>
</dbReference>
<dbReference type="InterPro" id="IPR013374">
    <property type="entry name" value="ATPase_typ4_pilus-assembl_PilB"/>
</dbReference>
<dbReference type="InterPro" id="IPR037257">
    <property type="entry name" value="T2SS_E_N_sf"/>
</dbReference>
<comment type="similarity">
    <text evidence="2">Belongs to the GSP E family.</text>
</comment>
<gene>
    <name evidence="7" type="primary">pilB</name>
    <name evidence="7" type="ORF">FN976_20935</name>
</gene>
<dbReference type="Pfam" id="PF00437">
    <property type="entry name" value="T2SSE"/>
    <property type="match status" value="1"/>
</dbReference>
<reference evidence="7 8" key="1">
    <citation type="submission" date="2019-07" db="EMBL/GenBank/DDBJ databases">
        <title>Caenimonas sedimenti sp. nov., isolated from activated sludge.</title>
        <authorList>
            <person name="Xu J."/>
        </authorList>
    </citation>
    <scope>NUCLEOTIDE SEQUENCE [LARGE SCALE GENOMIC DNA]</scope>
    <source>
        <strain evidence="7 8">HX-9-20</strain>
    </source>
</reference>
<evidence type="ECO:0000256" key="5">
    <source>
        <dbReference type="ARBA" id="ARBA00022840"/>
    </source>
</evidence>
<name>A0A562ZKE8_9BURK</name>
<dbReference type="FunFam" id="3.40.50.300:FF:000398">
    <property type="entry name" value="Type IV pilus assembly ATPase PilB"/>
    <property type="match status" value="1"/>
</dbReference>
<dbReference type="GO" id="GO:0005524">
    <property type="term" value="F:ATP binding"/>
    <property type="evidence" value="ECO:0007669"/>
    <property type="project" value="UniProtKB-KW"/>
</dbReference>
<dbReference type="GO" id="GO:0009297">
    <property type="term" value="P:pilus assembly"/>
    <property type="evidence" value="ECO:0007669"/>
    <property type="project" value="InterPro"/>
</dbReference>
<dbReference type="GO" id="GO:0005737">
    <property type="term" value="C:cytoplasm"/>
    <property type="evidence" value="ECO:0007669"/>
    <property type="project" value="UniProtKB-SubCell"/>
</dbReference>
<evidence type="ECO:0000256" key="1">
    <source>
        <dbReference type="ARBA" id="ARBA00004496"/>
    </source>
</evidence>
<evidence type="ECO:0000256" key="3">
    <source>
        <dbReference type="ARBA" id="ARBA00022490"/>
    </source>
</evidence>
<keyword evidence="3" id="KW-0963">Cytoplasm</keyword>
<dbReference type="FunFam" id="3.30.450.90:FF:000001">
    <property type="entry name" value="Type II secretion system ATPase GspE"/>
    <property type="match status" value="1"/>
</dbReference>
<dbReference type="Gene3D" id="3.30.450.90">
    <property type="match status" value="1"/>
</dbReference>
<dbReference type="PANTHER" id="PTHR30258">
    <property type="entry name" value="TYPE II SECRETION SYSTEM PROTEIN GSPE-RELATED"/>
    <property type="match status" value="1"/>
</dbReference>
<dbReference type="GO" id="GO:0016887">
    <property type="term" value="F:ATP hydrolysis activity"/>
    <property type="evidence" value="ECO:0007669"/>
    <property type="project" value="InterPro"/>
</dbReference>
<dbReference type="InterPro" id="IPR001482">
    <property type="entry name" value="T2SS/T4SS_dom"/>
</dbReference>
<dbReference type="OrthoDB" id="5790493at2"/>
<keyword evidence="8" id="KW-1185">Reference proteome</keyword>
<dbReference type="Proteomes" id="UP000318199">
    <property type="component" value="Unassembled WGS sequence"/>
</dbReference>
<dbReference type="CDD" id="cd01129">
    <property type="entry name" value="PulE-GspE-like"/>
    <property type="match status" value="1"/>
</dbReference>
<comment type="caution">
    <text evidence="7">The sequence shown here is derived from an EMBL/GenBank/DDBJ whole genome shotgun (WGS) entry which is preliminary data.</text>
</comment>
<accession>A0A562ZKE8</accession>
<comment type="subcellular location">
    <subcellularLocation>
        <location evidence="1">Cytoplasm</location>
    </subcellularLocation>
</comment>